<keyword evidence="4" id="KW-1185">Reference proteome</keyword>
<dbReference type="Gene3D" id="2.130.10.130">
    <property type="entry name" value="Integrin alpha, N-terminal"/>
    <property type="match status" value="4"/>
</dbReference>
<accession>A0ABV8PXQ6</accession>
<feature type="domain" description="ASPIC/UnbV" evidence="2">
    <location>
        <begin position="536"/>
        <end position="600"/>
    </location>
</feature>
<sequence length="1105" mass="121951">MSIVRLSIFIFIIMAVFGMTCKKSQQLFTVLSPSSTNIHFENTLKDQKAFGILYYLYYYNGGGVAIGDINNDGLPDIYFTANTKGGNKLYLNKGNFQFEDITEKAGVAGTSDWCTGVTMADVNGDGLLDIYVSAVNINGKIQGHNELFINKGLSKSSIAGQPGDISFTESAKAYGLDFSGFTTQVVFFDYDHDGDLDCYILNQSHKANENIVDTINRRKFDPEAGDKLMRNDMNTPVKKFTDVSAEAGIFQSNLGYGLGIAVADLNNDGWDDIYIGNDFHENDYYYINNGNGTFTESGAKHFKHYSRFSMGNDIADYNNDGQLDVVTVDMLPSEEKTLKSYGSDENADTYKFKLIKNGFQYQYSKNCLQRNNGNGVSFSETSLQSGISASDWSWAPLFADFDNDGNKDLFISSGIVKRPVDLDYIRFVSNMSLRQAMNQTDEFDKDALTKMPDGASHPYLYKGDGNIGFTDMSDVWGTGQLNGYFNGAAYADLNNDGNLDLVINCLNAPAKILKNNAPTKKSISITFKSEGLNTSGIGAKAYVFANKKMQYQQLMLTRGFQSSCEPKLHFGLDTTTNIDSLLIIWPNQQYQLLKNVNTGKPLVVQQKNATSHFDYASFFPTPTPQFTDISNQINLSWTHRENDFIDFNMQYLIPHMESTRGPKIAVGDVNKDGLDDFFACGANGQPGCLMLQTKNGTFIPSDTSVFNKNANTDEVDAVFFDANNDGFPDLYVVSGGNEYQDGDPRLADKLYMNDGHGHFTISEGNLPSLLINKSCVTVADINNDGNMDLFVGGLANAKRYGMSQSSYLLLNDGKGHFTLASNSTIALKAIGMVTSATFLDINNDGWMDLVVAGEWMPVKVFMNNRGVFTENNLPKSTGLWQTLYATDINGDGLPDVLAGNWGHNSKLYAGKNGPLKLYVKDFDKNGSLDQVMAYTVDGKEYTFLAKDELERAIPVLKKAYVTYGEVAGKTVQYMFFDLFKDYSELQAETLSSTCFINDGKGGFISSQLPDAVQFAPVFSFTSLGSTNFLAGGNFYGVIPYEGRYDGLVPSIFSYANQTASFKMKSILPAIDGEIRDTKWLTTKGGQKLLLIARNNGTIVFLKPTK</sequence>
<dbReference type="InterPro" id="IPR027039">
    <property type="entry name" value="Crtac1"/>
</dbReference>
<protein>
    <submittedName>
        <fullName evidence="3">VCBS repeat-containing protein</fullName>
    </submittedName>
</protein>
<organism evidence="3 4">
    <name type="scientific">Parasediminibacterium paludis</name>
    <dbReference type="NCBI Taxonomy" id="908966"/>
    <lineage>
        <taxon>Bacteria</taxon>
        <taxon>Pseudomonadati</taxon>
        <taxon>Bacteroidota</taxon>
        <taxon>Chitinophagia</taxon>
        <taxon>Chitinophagales</taxon>
        <taxon>Chitinophagaceae</taxon>
        <taxon>Parasediminibacterium</taxon>
    </lineage>
</organism>
<dbReference type="InterPro" id="IPR028994">
    <property type="entry name" value="Integrin_alpha_N"/>
</dbReference>
<reference evidence="4" key="1">
    <citation type="journal article" date="2019" name="Int. J. Syst. Evol. Microbiol.">
        <title>The Global Catalogue of Microorganisms (GCM) 10K type strain sequencing project: providing services to taxonomists for standard genome sequencing and annotation.</title>
        <authorList>
            <consortium name="The Broad Institute Genomics Platform"/>
            <consortium name="The Broad Institute Genome Sequencing Center for Infectious Disease"/>
            <person name="Wu L."/>
            <person name="Ma J."/>
        </authorList>
    </citation>
    <scope>NUCLEOTIDE SEQUENCE [LARGE SCALE GENOMIC DNA]</scope>
    <source>
        <strain evidence="4">CECT 8010</strain>
    </source>
</reference>
<dbReference type="Proteomes" id="UP001595906">
    <property type="component" value="Unassembled WGS sequence"/>
</dbReference>
<dbReference type="SUPFAM" id="SSF69318">
    <property type="entry name" value="Integrin alpha N-terminal domain"/>
    <property type="match status" value="2"/>
</dbReference>
<dbReference type="PANTHER" id="PTHR16026">
    <property type="entry name" value="CARTILAGE ACIDIC PROTEIN 1"/>
    <property type="match status" value="1"/>
</dbReference>
<evidence type="ECO:0000259" key="2">
    <source>
        <dbReference type="Pfam" id="PF07593"/>
    </source>
</evidence>
<dbReference type="RefSeq" id="WP_379013608.1">
    <property type="nucleotide sequence ID" value="NZ_JBHSDC010000012.1"/>
</dbReference>
<keyword evidence="1" id="KW-0732">Signal</keyword>
<evidence type="ECO:0000313" key="3">
    <source>
        <dbReference type="EMBL" id="MFC4231953.1"/>
    </source>
</evidence>
<proteinExistence type="predicted"/>
<evidence type="ECO:0000256" key="1">
    <source>
        <dbReference type="ARBA" id="ARBA00022729"/>
    </source>
</evidence>
<name>A0ABV8PXQ6_9BACT</name>
<dbReference type="Pfam" id="PF13517">
    <property type="entry name" value="FG-GAP_3"/>
    <property type="match status" value="5"/>
</dbReference>
<dbReference type="EMBL" id="JBHSDC010000012">
    <property type="protein sequence ID" value="MFC4231953.1"/>
    <property type="molecule type" value="Genomic_DNA"/>
</dbReference>
<evidence type="ECO:0000313" key="4">
    <source>
        <dbReference type="Proteomes" id="UP001595906"/>
    </source>
</evidence>
<gene>
    <name evidence="3" type="ORF">ACFOW1_08620</name>
</gene>
<comment type="caution">
    <text evidence="3">The sequence shown here is derived from an EMBL/GenBank/DDBJ whole genome shotgun (WGS) entry which is preliminary data.</text>
</comment>
<dbReference type="InterPro" id="IPR011519">
    <property type="entry name" value="UnbV_ASPIC"/>
</dbReference>
<dbReference type="InterPro" id="IPR013517">
    <property type="entry name" value="FG-GAP"/>
</dbReference>
<dbReference type="Pfam" id="PF07593">
    <property type="entry name" value="UnbV_ASPIC"/>
    <property type="match status" value="1"/>
</dbReference>
<dbReference type="PANTHER" id="PTHR16026:SF0">
    <property type="entry name" value="CARTILAGE ACIDIC PROTEIN 1"/>
    <property type="match status" value="1"/>
</dbReference>